<dbReference type="GO" id="GO:0009035">
    <property type="term" value="F:type I site-specific deoxyribonuclease activity"/>
    <property type="evidence" value="ECO:0007669"/>
    <property type="project" value="UniProtKB-EC"/>
</dbReference>
<keyword evidence="8 13" id="KW-0378">Hydrolase</keyword>
<dbReference type="PANTHER" id="PTHR30195">
    <property type="entry name" value="TYPE I SITE-SPECIFIC DEOXYRIBONUCLEASE PROTEIN SUBUNIT M AND R"/>
    <property type="match status" value="1"/>
</dbReference>
<feature type="non-terminal residue" evidence="13">
    <location>
        <position position="319"/>
    </location>
</feature>
<comment type="caution">
    <text evidence="13">The sequence shown here is derived from an EMBL/GenBank/DDBJ whole genome shotgun (WGS) entry which is preliminary data.</text>
</comment>
<comment type="catalytic activity">
    <reaction evidence="1">
        <text>Endonucleolytic cleavage of DNA to give random double-stranded fragments with terminal 5'-phosphates, ATP is simultaneously hydrolyzed.</text>
        <dbReference type="EC" id="3.1.21.3"/>
    </reaction>
</comment>
<dbReference type="Pfam" id="PF04313">
    <property type="entry name" value="HSDR_N"/>
    <property type="match status" value="1"/>
</dbReference>
<dbReference type="EMBL" id="SNRY01007840">
    <property type="protein sequence ID" value="KAA6309643.1"/>
    <property type="molecule type" value="Genomic_DNA"/>
</dbReference>
<dbReference type="Gene3D" id="3.40.50.300">
    <property type="entry name" value="P-loop containing nucleotide triphosphate hydrolases"/>
    <property type="match status" value="1"/>
</dbReference>
<sequence length="319" mass="36514">EGFISGNEYIYNLLTLGKTLEQSIDGDKKSFTLNYIDWKNSEHNVFHVTEEFSVTRTGTTDTYRPDIVLFVNGIPLCVIECKRPDIKDSLEQAISQHLRNQQEDGIRSLYVYSALLLGIATSSASYATTATPAKFWGKWTEQFSNREEEIAYNTKLYKIVNQSFLPTEQDRYLYSLCRPERLLDMLYNFTVYAAGIKKIARYQQYFAIKKVMERIRFMDGGKRRGGVIWHTQGSGKSLTMVMLAQAIVLDKTIRNPKIILVTDRTDLDRQITGTFKKCGIYVENATTGNQLVQLLESKSDAVITTVINKFETAVKRIKQ</sequence>
<evidence type="ECO:0000313" key="13">
    <source>
        <dbReference type="EMBL" id="KAA6309643.1"/>
    </source>
</evidence>
<reference evidence="13" key="1">
    <citation type="submission" date="2019-03" db="EMBL/GenBank/DDBJ databases">
        <title>Single cell metagenomics reveals metabolic interactions within the superorganism composed of flagellate Streblomastix strix and complex community of Bacteroidetes bacteria on its surface.</title>
        <authorList>
            <person name="Treitli S.C."/>
            <person name="Kolisko M."/>
            <person name="Husnik F."/>
            <person name="Keeling P."/>
            <person name="Hampl V."/>
        </authorList>
    </citation>
    <scope>NUCLEOTIDE SEQUENCE</scope>
    <source>
        <strain evidence="13">STM</strain>
    </source>
</reference>
<dbReference type="AlphaFoldDB" id="A0A5J4PMJ3"/>
<dbReference type="InterPro" id="IPR027417">
    <property type="entry name" value="P-loop_NTPase"/>
</dbReference>
<accession>A0A5J4PMJ3</accession>
<protein>
    <recommendedName>
        <fullName evidence="3">type I site-specific deoxyribonuclease</fullName>
        <ecNumber evidence="3">3.1.21.3</ecNumber>
    </recommendedName>
</protein>
<proteinExistence type="inferred from homology"/>
<dbReference type="Gene3D" id="3.90.1570.50">
    <property type="match status" value="1"/>
</dbReference>
<evidence type="ECO:0000256" key="7">
    <source>
        <dbReference type="ARBA" id="ARBA00022759"/>
    </source>
</evidence>
<evidence type="ECO:0000256" key="10">
    <source>
        <dbReference type="ARBA" id="ARBA00023125"/>
    </source>
</evidence>
<dbReference type="PANTHER" id="PTHR30195:SF15">
    <property type="entry name" value="TYPE I RESTRICTION ENZYME HINDI ENDONUCLEASE SUBUNIT"/>
    <property type="match status" value="1"/>
</dbReference>
<comment type="similarity">
    <text evidence="2">Belongs to the HsdR family.</text>
</comment>
<dbReference type="InterPro" id="IPR051268">
    <property type="entry name" value="Type-I_R_enzyme_R_subunit"/>
</dbReference>
<keyword evidence="9" id="KW-0067">ATP-binding</keyword>
<feature type="non-terminal residue" evidence="13">
    <location>
        <position position="1"/>
    </location>
</feature>
<gene>
    <name evidence="13" type="ORF">EZS27_038907</name>
</gene>
<keyword evidence="4" id="KW-0540">Nuclease</keyword>
<dbReference type="EC" id="3.1.21.3" evidence="3"/>
<evidence type="ECO:0000256" key="3">
    <source>
        <dbReference type="ARBA" id="ARBA00012654"/>
    </source>
</evidence>
<evidence type="ECO:0000256" key="5">
    <source>
        <dbReference type="ARBA" id="ARBA00022741"/>
    </source>
</evidence>
<dbReference type="Pfam" id="PF18766">
    <property type="entry name" value="SWI2_SNF2"/>
    <property type="match status" value="1"/>
</dbReference>
<keyword evidence="6" id="KW-0680">Restriction system</keyword>
<evidence type="ECO:0000256" key="1">
    <source>
        <dbReference type="ARBA" id="ARBA00000851"/>
    </source>
</evidence>
<keyword evidence="5" id="KW-0547">Nucleotide-binding</keyword>
<evidence type="ECO:0000256" key="2">
    <source>
        <dbReference type="ARBA" id="ARBA00008598"/>
    </source>
</evidence>
<feature type="domain" description="Restriction endonuclease type I HsdR N-terminal" evidence="11">
    <location>
        <begin position="5"/>
        <end position="132"/>
    </location>
</feature>
<dbReference type="GO" id="GO:0003677">
    <property type="term" value="F:DNA binding"/>
    <property type="evidence" value="ECO:0007669"/>
    <property type="project" value="UniProtKB-KW"/>
</dbReference>
<evidence type="ECO:0000259" key="11">
    <source>
        <dbReference type="Pfam" id="PF04313"/>
    </source>
</evidence>
<organism evidence="13">
    <name type="scientific">termite gut metagenome</name>
    <dbReference type="NCBI Taxonomy" id="433724"/>
    <lineage>
        <taxon>unclassified sequences</taxon>
        <taxon>metagenomes</taxon>
        <taxon>organismal metagenomes</taxon>
    </lineage>
</organism>
<name>A0A5J4PMJ3_9ZZZZ</name>
<evidence type="ECO:0000256" key="9">
    <source>
        <dbReference type="ARBA" id="ARBA00022840"/>
    </source>
</evidence>
<dbReference type="InterPro" id="IPR040980">
    <property type="entry name" value="SWI2_SNF2"/>
</dbReference>
<feature type="domain" description="SWI2/SNF2 ATPase" evidence="12">
    <location>
        <begin position="203"/>
        <end position="313"/>
    </location>
</feature>
<evidence type="ECO:0000256" key="8">
    <source>
        <dbReference type="ARBA" id="ARBA00022801"/>
    </source>
</evidence>
<dbReference type="GO" id="GO:0009307">
    <property type="term" value="P:DNA restriction-modification system"/>
    <property type="evidence" value="ECO:0007669"/>
    <property type="project" value="UniProtKB-KW"/>
</dbReference>
<dbReference type="InterPro" id="IPR007409">
    <property type="entry name" value="Restrct_endonuc_type1_HsdR_N"/>
</dbReference>
<evidence type="ECO:0000256" key="6">
    <source>
        <dbReference type="ARBA" id="ARBA00022747"/>
    </source>
</evidence>
<keyword evidence="7" id="KW-0255">Endonuclease</keyword>
<evidence type="ECO:0000259" key="12">
    <source>
        <dbReference type="Pfam" id="PF18766"/>
    </source>
</evidence>
<evidence type="ECO:0000256" key="4">
    <source>
        <dbReference type="ARBA" id="ARBA00022722"/>
    </source>
</evidence>
<dbReference type="SUPFAM" id="SSF52540">
    <property type="entry name" value="P-loop containing nucleoside triphosphate hydrolases"/>
    <property type="match status" value="1"/>
</dbReference>
<keyword evidence="10" id="KW-0238">DNA-binding</keyword>
<dbReference type="CDD" id="cd22332">
    <property type="entry name" value="HsdR_N"/>
    <property type="match status" value="1"/>
</dbReference>
<dbReference type="GO" id="GO:0005524">
    <property type="term" value="F:ATP binding"/>
    <property type="evidence" value="ECO:0007669"/>
    <property type="project" value="UniProtKB-KW"/>
</dbReference>